<dbReference type="RefSeq" id="XP_006673123.1">
    <property type="nucleotide sequence ID" value="XM_006673060.1"/>
</dbReference>
<evidence type="ECO:0000313" key="2">
    <source>
        <dbReference type="EMBL" id="EGX89668.1"/>
    </source>
</evidence>
<dbReference type="EMBL" id="JH126404">
    <property type="protein sequence ID" value="EGX89668.1"/>
    <property type="molecule type" value="Genomic_DNA"/>
</dbReference>
<evidence type="ECO:0000313" key="3">
    <source>
        <dbReference type="Proteomes" id="UP000001610"/>
    </source>
</evidence>
<dbReference type="InParanoid" id="G3JP58"/>
<dbReference type="VEuPathDB" id="FungiDB:CCM_07920"/>
<dbReference type="Proteomes" id="UP000001610">
    <property type="component" value="Unassembled WGS sequence"/>
</dbReference>
<dbReference type="KEGG" id="cmt:CCM_07920"/>
<dbReference type="AlphaFoldDB" id="G3JP58"/>
<feature type="region of interest" description="Disordered" evidence="1">
    <location>
        <begin position="1"/>
        <end position="21"/>
    </location>
</feature>
<proteinExistence type="predicted"/>
<reference evidence="2 3" key="1">
    <citation type="journal article" date="2011" name="Genome Biol.">
        <title>Genome sequence of the insect pathogenic fungus Cordyceps militaris, a valued traditional Chinese medicine.</title>
        <authorList>
            <person name="Zheng P."/>
            <person name="Xia Y."/>
            <person name="Xiao G."/>
            <person name="Xiong C."/>
            <person name="Hu X."/>
            <person name="Zhang S."/>
            <person name="Zheng H."/>
            <person name="Huang Y."/>
            <person name="Zhou Y."/>
            <person name="Wang S."/>
            <person name="Zhao G.P."/>
            <person name="Liu X."/>
            <person name="St Leger R.J."/>
            <person name="Wang C."/>
        </authorList>
    </citation>
    <scope>NUCLEOTIDE SEQUENCE [LARGE SCALE GENOMIC DNA]</scope>
    <source>
        <strain evidence="2 3">CM01</strain>
    </source>
</reference>
<name>G3JP58_CORMM</name>
<sequence>MLLSPVKGRLHDGQAAGRGDGKLSAESSLVRHGSWLCCIADASSNHRVQSNKFDSPPSYVLVAESDECPPRAHPASLLGEATGHPAKVPQDWLQSNTDLDVSGFRQPHTSTNVTLREQTRDKTLMGVQLIHIISPASTYQHRVQGQPDEESDSVPHQRTSGVSKCSWTGYLYTHIRCAKIDQIFDKTLSV</sequence>
<dbReference type="GeneID" id="18169930"/>
<accession>G3JP58</accession>
<gene>
    <name evidence="2" type="ORF">CCM_07920</name>
</gene>
<organism evidence="2 3">
    <name type="scientific">Cordyceps militaris (strain CM01)</name>
    <name type="common">Caterpillar fungus</name>
    <dbReference type="NCBI Taxonomy" id="983644"/>
    <lineage>
        <taxon>Eukaryota</taxon>
        <taxon>Fungi</taxon>
        <taxon>Dikarya</taxon>
        <taxon>Ascomycota</taxon>
        <taxon>Pezizomycotina</taxon>
        <taxon>Sordariomycetes</taxon>
        <taxon>Hypocreomycetidae</taxon>
        <taxon>Hypocreales</taxon>
        <taxon>Cordycipitaceae</taxon>
        <taxon>Cordyceps</taxon>
    </lineage>
</organism>
<feature type="region of interest" description="Disordered" evidence="1">
    <location>
        <begin position="138"/>
        <end position="160"/>
    </location>
</feature>
<dbReference type="HOGENOM" id="CLU_1427914_0_0_1"/>
<evidence type="ECO:0000256" key="1">
    <source>
        <dbReference type="SAM" id="MobiDB-lite"/>
    </source>
</evidence>
<keyword evidence="3" id="KW-1185">Reference proteome</keyword>
<protein>
    <submittedName>
        <fullName evidence="2">Uncharacterized protein</fullName>
    </submittedName>
</protein>